<name>A0A0D8XYU9_DICVI</name>
<accession>A0A0D8XYU9</accession>
<evidence type="ECO:0000313" key="3">
    <source>
        <dbReference type="Proteomes" id="UP000053766"/>
    </source>
</evidence>
<feature type="region of interest" description="Disordered" evidence="1">
    <location>
        <begin position="31"/>
        <end position="51"/>
    </location>
</feature>
<dbReference type="OrthoDB" id="5863799at2759"/>
<evidence type="ECO:0000256" key="1">
    <source>
        <dbReference type="SAM" id="MobiDB-lite"/>
    </source>
</evidence>
<gene>
    <name evidence="2" type="ORF">DICVIV_06372</name>
</gene>
<proteinExistence type="predicted"/>
<dbReference type="AlphaFoldDB" id="A0A0D8XYU9"/>
<reference evidence="2 3" key="1">
    <citation type="submission" date="2013-11" db="EMBL/GenBank/DDBJ databases">
        <title>Draft genome of the bovine lungworm Dictyocaulus viviparus.</title>
        <authorList>
            <person name="Mitreva M."/>
        </authorList>
    </citation>
    <scope>NUCLEOTIDE SEQUENCE [LARGE SCALE GENOMIC DNA]</scope>
    <source>
        <strain evidence="2 3">HannoverDv2000</strain>
    </source>
</reference>
<organism evidence="2 3">
    <name type="scientific">Dictyocaulus viviparus</name>
    <name type="common">Bovine lungworm</name>
    <dbReference type="NCBI Taxonomy" id="29172"/>
    <lineage>
        <taxon>Eukaryota</taxon>
        <taxon>Metazoa</taxon>
        <taxon>Ecdysozoa</taxon>
        <taxon>Nematoda</taxon>
        <taxon>Chromadorea</taxon>
        <taxon>Rhabditida</taxon>
        <taxon>Rhabditina</taxon>
        <taxon>Rhabditomorpha</taxon>
        <taxon>Strongyloidea</taxon>
        <taxon>Metastrongylidae</taxon>
        <taxon>Dictyocaulus</taxon>
    </lineage>
</organism>
<dbReference type="EMBL" id="KN716303">
    <property type="protein sequence ID" value="KJH47531.1"/>
    <property type="molecule type" value="Genomic_DNA"/>
</dbReference>
<sequence length="109" mass="12374">MAILNIRATRPYYAAAWAIFNGCLMTLTVDESESQKSDPPTRKQPANPLPRKFSSLQVSHYPVLLLSNTKSSDQTSSVIWKMRYVDVLTCFEDAMVLFVSFFEKGKNFS</sequence>
<evidence type="ECO:0000313" key="2">
    <source>
        <dbReference type="EMBL" id="KJH47531.1"/>
    </source>
</evidence>
<dbReference type="Proteomes" id="UP000053766">
    <property type="component" value="Unassembled WGS sequence"/>
</dbReference>
<reference evidence="3" key="2">
    <citation type="journal article" date="2016" name="Sci. Rep.">
        <title>Dictyocaulus viviparus genome, variome and transcriptome elucidate lungworm biology and support future intervention.</title>
        <authorList>
            <person name="McNulty S.N."/>
            <person name="Strube C."/>
            <person name="Rosa B.A."/>
            <person name="Martin J.C."/>
            <person name="Tyagi R."/>
            <person name="Choi Y.J."/>
            <person name="Wang Q."/>
            <person name="Hallsworth Pepin K."/>
            <person name="Zhang X."/>
            <person name="Ozersky P."/>
            <person name="Wilson R.K."/>
            <person name="Sternberg P.W."/>
            <person name="Gasser R.B."/>
            <person name="Mitreva M."/>
        </authorList>
    </citation>
    <scope>NUCLEOTIDE SEQUENCE [LARGE SCALE GENOMIC DNA]</scope>
    <source>
        <strain evidence="3">HannoverDv2000</strain>
    </source>
</reference>
<keyword evidence="3" id="KW-1185">Reference proteome</keyword>
<protein>
    <submittedName>
        <fullName evidence="2">Uncharacterized protein</fullName>
    </submittedName>
</protein>